<dbReference type="Proteomes" id="UP000177080">
    <property type="component" value="Unassembled WGS sequence"/>
</dbReference>
<dbReference type="GO" id="GO:0004252">
    <property type="term" value="F:serine-type endopeptidase activity"/>
    <property type="evidence" value="ECO:0007669"/>
    <property type="project" value="InterPro"/>
</dbReference>
<reference evidence="2 3" key="1">
    <citation type="journal article" date="2016" name="Nat. Commun.">
        <title>Thousands of microbial genomes shed light on interconnected biogeochemical processes in an aquifer system.</title>
        <authorList>
            <person name="Anantharaman K."/>
            <person name="Brown C.T."/>
            <person name="Hug L.A."/>
            <person name="Sharon I."/>
            <person name="Castelle C.J."/>
            <person name="Probst A.J."/>
            <person name="Thomas B.C."/>
            <person name="Singh A."/>
            <person name="Wilkins M.J."/>
            <person name="Karaoz U."/>
            <person name="Brodie E.L."/>
            <person name="Williams K.H."/>
            <person name="Hubbard S.S."/>
            <person name="Banfield J.F."/>
        </authorList>
    </citation>
    <scope>NUCLEOTIDE SEQUENCE [LARGE SCALE GENOMIC DNA]</scope>
</reference>
<dbReference type="PANTHER" id="PTHR43718">
    <property type="entry name" value="LON PROTEASE"/>
    <property type="match status" value="1"/>
</dbReference>
<dbReference type="Gene3D" id="1.10.8.60">
    <property type="match status" value="1"/>
</dbReference>
<gene>
    <name evidence="2" type="ORF">A2989_00465</name>
</gene>
<dbReference type="EMBL" id="MEXN01000007">
    <property type="protein sequence ID" value="OGD03289.1"/>
    <property type="molecule type" value="Genomic_DNA"/>
</dbReference>
<proteinExistence type="predicted"/>
<dbReference type="PANTHER" id="PTHR43718:SF2">
    <property type="entry name" value="LON PROTEASE HOMOLOG, MITOCHONDRIAL"/>
    <property type="match status" value="1"/>
</dbReference>
<dbReference type="GO" id="GO:0005524">
    <property type="term" value="F:ATP binding"/>
    <property type="evidence" value="ECO:0007669"/>
    <property type="project" value="InterPro"/>
</dbReference>
<feature type="domain" description="AAA+ ATPase" evidence="1">
    <location>
        <begin position="115"/>
        <end position="263"/>
    </location>
</feature>
<protein>
    <recommendedName>
        <fullName evidence="1">AAA+ ATPase domain-containing protein</fullName>
    </recommendedName>
</protein>
<sequence>MPQDSHLASDIAKLRALIDSVSLPEELEAKATSLLDRLERQAQYGQYSSEFETAQHYIDWITHLPWTEVTKDNLDLILIRQIMDKNHYGLDELKSRFLEYVSVLVLNQKNATNFHAPVLLLVGLAGTGKTTLAGSIADALNRRFVRIPFGGMSSALDLRGQSRVHPEAEPGHIIKAMRRAKSRNPVILLDEIDRVSPNAYGEIMGVLVELLDPEQNMAFTDHFLDYPFDLSQVLFICTSNNTANISTAVMDRLEPILMPSYSDDEKLHIARDYILPHQLKNSSLPPHSLVIQDSVWPKIIRPMGFDAGIRSVERTIEGITRKAARLMVEGKGTQFTITEDNIKEFLPKY</sequence>
<dbReference type="SMART" id="SM00382">
    <property type="entry name" value="AAA"/>
    <property type="match status" value="1"/>
</dbReference>
<dbReference type="Pfam" id="PF00004">
    <property type="entry name" value="AAA"/>
    <property type="match status" value="1"/>
</dbReference>
<dbReference type="STRING" id="1797259.A2989_00465"/>
<evidence type="ECO:0000313" key="3">
    <source>
        <dbReference type="Proteomes" id="UP000177080"/>
    </source>
</evidence>
<dbReference type="Gene3D" id="1.20.5.5270">
    <property type="match status" value="1"/>
</dbReference>
<organism evidence="2 3">
    <name type="scientific">Candidatus Amesbacteria bacterium RIFCSPLOWO2_01_FULL_48_25</name>
    <dbReference type="NCBI Taxonomy" id="1797259"/>
    <lineage>
        <taxon>Bacteria</taxon>
        <taxon>Candidatus Amesiibacteriota</taxon>
    </lineage>
</organism>
<dbReference type="Gene3D" id="3.40.50.300">
    <property type="entry name" value="P-loop containing nucleotide triphosphate hydrolases"/>
    <property type="match status" value="1"/>
</dbReference>
<dbReference type="InterPro" id="IPR003593">
    <property type="entry name" value="AAA+_ATPase"/>
</dbReference>
<dbReference type="GO" id="GO:0016887">
    <property type="term" value="F:ATP hydrolysis activity"/>
    <property type="evidence" value="ECO:0007669"/>
    <property type="project" value="InterPro"/>
</dbReference>
<dbReference type="AlphaFoldDB" id="A0A1F4ZA58"/>
<accession>A0A1F4ZA58</accession>
<dbReference type="SUPFAM" id="SSF52540">
    <property type="entry name" value="P-loop containing nucleoside triphosphate hydrolases"/>
    <property type="match status" value="1"/>
</dbReference>
<dbReference type="Pfam" id="PF22667">
    <property type="entry name" value="Lon_lid"/>
    <property type="match status" value="1"/>
</dbReference>
<dbReference type="GO" id="GO:0004176">
    <property type="term" value="F:ATP-dependent peptidase activity"/>
    <property type="evidence" value="ECO:0007669"/>
    <property type="project" value="InterPro"/>
</dbReference>
<evidence type="ECO:0000313" key="2">
    <source>
        <dbReference type="EMBL" id="OGD03289.1"/>
    </source>
</evidence>
<name>A0A1F4ZA58_9BACT</name>
<comment type="caution">
    <text evidence="2">The sequence shown here is derived from an EMBL/GenBank/DDBJ whole genome shotgun (WGS) entry which is preliminary data.</text>
</comment>
<dbReference type="InterPro" id="IPR054594">
    <property type="entry name" value="Lon_lid"/>
</dbReference>
<dbReference type="InterPro" id="IPR003959">
    <property type="entry name" value="ATPase_AAA_core"/>
</dbReference>
<dbReference type="InterPro" id="IPR027065">
    <property type="entry name" value="Lon_Prtase"/>
</dbReference>
<dbReference type="GO" id="GO:0006515">
    <property type="term" value="P:protein quality control for misfolded or incompletely synthesized proteins"/>
    <property type="evidence" value="ECO:0007669"/>
    <property type="project" value="TreeGrafter"/>
</dbReference>
<evidence type="ECO:0000259" key="1">
    <source>
        <dbReference type="SMART" id="SM00382"/>
    </source>
</evidence>
<dbReference type="InterPro" id="IPR027417">
    <property type="entry name" value="P-loop_NTPase"/>
</dbReference>